<dbReference type="Pfam" id="PF00225">
    <property type="entry name" value="Kinesin"/>
    <property type="match status" value="1"/>
</dbReference>
<dbReference type="GO" id="GO:0000781">
    <property type="term" value="C:chromosome, telomeric region"/>
    <property type="evidence" value="ECO:0007669"/>
    <property type="project" value="InterPro"/>
</dbReference>
<dbReference type="GO" id="GO:0003777">
    <property type="term" value="F:microtubule motor activity"/>
    <property type="evidence" value="ECO:0007669"/>
    <property type="project" value="InterPro"/>
</dbReference>
<dbReference type="GO" id="GO:0008017">
    <property type="term" value="F:microtubule binding"/>
    <property type="evidence" value="ECO:0007669"/>
    <property type="project" value="InterPro"/>
</dbReference>
<dbReference type="PANTHER" id="PTHR47972">
    <property type="entry name" value="KINESIN-LIKE PROTEIN KLP-3"/>
    <property type="match status" value="1"/>
</dbReference>
<dbReference type="Gene3D" id="2.40.50.140">
    <property type="entry name" value="Nucleic acid-binding proteins"/>
    <property type="match status" value="2"/>
</dbReference>
<dbReference type="EMBL" id="CM029050">
    <property type="protein sequence ID" value="KAG2566799.1"/>
    <property type="molecule type" value="Genomic_DNA"/>
</dbReference>
<feature type="region of interest" description="Disordered" evidence="6">
    <location>
        <begin position="983"/>
        <end position="1054"/>
    </location>
</feature>
<feature type="domain" description="Kinesin motor" evidence="8">
    <location>
        <begin position="381"/>
        <end position="709"/>
    </location>
</feature>
<evidence type="ECO:0000259" key="8">
    <source>
        <dbReference type="PROSITE" id="PS50067"/>
    </source>
</evidence>
<feature type="compositionally biased region" description="Basic and acidic residues" evidence="6">
    <location>
        <begin position="983"/>
        <end position="995"/>
    </location>
</feature>
<keyword evidence="4" id="KW-0067">ATP-binding</keyword>
<evidence type="ECO:0008006" key="11">
    <source>
        <dbReference type="Google" id="ProtNLM"/>
    </source>
</evidence>
<feature type="compositionally biased region" description="Basic and acidic residues" evidence="6">
    <location>
        <begin position="1032"/>
        <end position="1049"/>
    </location>
</feature>
<dbReference type="Proteomes" id="UP000823388">
    <property type="component" value="Chromosome 7N"/>
</dbReference>
<keyword evidence="3 4" id="KW-0505">Motor protein</keyword>
<feature type="compositionally biased region" description="Polar residues" evidence="6">
    <location>
        <begin position="779"/>
        <end position="796"/>
    </location>
</feature>
<feature type="domain" description="Calponin-homology (CH)" evidence="7">
    <location>
        <begin position="24"/>
        <end position="145"/>
    </location>
</feature>
<dbReference type="SUPFAM" id="SSF52540">
    <property type="entry name" value="P-loop containing nucleoside triphosphate hydrolases"/>
    <property type="match status" value="1"/>
</dbReference>
<dbReference type="SUPFAM" id="SSF50249">
    <property type="entry name" value="Nucleic acid-binding proteins"/>
    <property type="match status" value="2"/>
</dbReference>
<dbReference type="SUPFAM" id="SSF47576">
    <property type="entry name" value="Calponin-homology domain, CH-domain"/>
    <property type="match status" value="1"/>
</dbReference>
<feature type="compositionally biased region" description="Basic and acidic residues" evidence="6">
    <location>
        <begin position="934"/>
        <end position="945"/>
    </location>
</feature>
<feature type="binding site" evidence="4">
    <location>
        <begin position="465"/>
        <end position="472"/>
    </location>
    <ligand>
        <name>ATP</name>
        <dbReference type="ChEBI" id="CHEBI:30616"/>
    </ligand>
</feature>
<reference evidence="9" key="1">
    <citation type="submission" date="2020-05" db="EMBL/GenBank/DDBJ databases">
        <title>WGS assembly of Panicum virgatum.</title>
        <authorList>
            <person name="Lovell J.T."/>
            <person name="Jenkins J."/>
            <person name="Shu S."/>
            <person name="Juenger T.E."/>
            <person name="Schmutz J."/>
        </authorList>
    </citation>
    <scope>NUCLEOTIDE SEQUENCE</scope>
    <source>
        <strain evidence="9">AP13</strain>
    </source>
</reference>
<dbReference type="FunFam" id="3.40.850.10:FF:000268">
    <property type="entry name" value="Kinesin KP1"/>
    <property type="match status" value="1"/>
</dbReference>
<comment type="caution">
    <text evidence="9">The sequence shown here is derived from an EMBL/GenBank/DDBJ whole genome shotgun (WGS) entry which is preliminary data.</text>
</comment>
<dbReference type="SMART" id="SM00976">
    <property type="entry name" value="Telo_bind"/>
    <property type="match status" value="1"/>
</dbReference>
<accession>A0A8T0Q2B9</accession>
<protein>
    <recommendedName>
        <fullName evidence="11">Kinesin KP1</fullName>
    </recommendedName>
</protein>
<evidence type="ECO:0000256" key="5">
    <source>
        <dbReference type="SAM" id="Coils"/>
    </source>
</evidence>
<dbReference type="InterPro" id="IPR001715">
    <property type="entry name" value="CH_dom"/>
</dbReference>
<dbReference type="InterPro" id="IPR027417">
    <property type="entry name" value="P-loop_NTPase"/>
</dbReference>
<dbReference type="InterPro" id="IPR036961">
    <property type="entry name" value="Kinesin_motor_dom_sf"/>
</dbReference>
<dbReference type="Pfam" id="PF25507">
    <property type="entry name" value="OB_POT1A"/>
    <property type="match status" value="1"/>
</dbReference>
<dbReference type="GO" id="GO:0000723">
    <property type="term" value="P:telomere maintenance"/>
    <property type="evidence" value="ECO:0007669"/>
    <property type="project" value="InterPro"/>
</dbReference>
<evidence type="ECO:0000256" key="6">
    <source>
        <dbReference type="SAM" id="MobiDB-lite"/>
    </source>
</evidence>
<feature type="region of interest" description="Disordered" evidence="6">
    <location>
        <begin position="868"/>
        <end position="959"/>
    </location>
</feature>
<dbReference type="Pfam" id="PF02765">
    <property type="entry name" value="POT1"/>
    <property type="match status" value="1"/>
</dbReference>
<feature type="compositionally biased region" description="Basic and acidic residues" evidence="6">
    <location>
        <begin position="911"/>
        <end position="926"/>
    </location>
</feature>
<dbReference type="PRINTS" id="PR00380">
    <property type="entry name" value="KINESINHEAVY"/>
</dbReference>
<feature type="compositionally biased region" description="Polar residues" evidence="6">
    <location>
        <begin position="756"/>
        <end position="772"/>
    </location>
</feature>
<dbReference type="GO" id="GO:0007018">
    <property type="term" value="P:microtubule-based movement"/>
    <property type="evidence" value="ECO:0007669"/>
    <property type="project" value="InterPro"/>
</dbReference>
<dbReference type="InterPro" id="IPR036872">
    <property type="entry name" value="CH_dom_sf"/>
</dbReference>
<dbReference type="PROSITE" id="PS50067">
    <property type="entry name" value="KINESIN_MOTOR_2"/>
    <property type="match status" value="1"/>
</dbReference>
<feature type="compositionally biased region" description="Basic and acidic residues" evidence="6">
    <location>
        <begin position="890"/>
        <end position="899"/>
    </location>
</feature>
<dbReference type="CDD" id="cd04497">
    <property type="entry name" value="hPOT1_OB1_like"/>
    <property type="match status" value="1"/>
</dbReference>
<dbReference type="PROSITE" id="PS50021">
    <property type="entry name" value="CH"/>
    <property type="match status" value="1"/>
</dbReference>
<dbReference type="SMART" id="SM00033">
    <property type="entry name" value="CH"/>
    <property type="match status" value="1"/>
</dbReference>
<dbReference type="Gene3D" id="3.40.850.10">
    <property type="entry name" value="Kinesin motor domain"/>
    <property type="match status" value="1"/>
</dbReference>
<evidence type="ECO:0000256" key="1">
    <source>
        <dbReference type="ARBA" id="ARBA00010899"/>
    </source>
</evidence>
<evidence type="ECO:0000256" key="4">
    <source>
        <dbReference type="PROSITE-ProRule" id="PRU00283"/>
    </source>
</evidence>
<dbReference type="GO" id="GO:0003677">
    <property type="term" value="F:DNA binding"/>
    <property type="evidence" value="ECO:0007669"/>
    <property type="project" value="InterPro"/>
</dbReference>
<name>A0A8T0Q2B9_PANVG</name>
<dbReference type="InterPro" id="IPR057620">
    <property type="entry name" value="POT1A/B-like_OB"/>
</dbReference>
<dbReference type="InterPro" id="IPR011564">
    <property type="entry name" value="Telomer_end-bd_POT1/Cdc13"/>
</dbReference>
<evidence type="ECO:0000256" key="3">
    <source>
        <dbReference type="ARBA" id="ARBA00023175"/>
    </source>
</evidence>
<keyword evidence="10" id="KW-1185">Reference proteome</keyword>
<dbReference type="SMART" id="SM00129">
    <property type="entry name" value="KISc"/>
    <property type="match status" value="1"/>
</dbReference>
<feature type="coiled-coil region" evidence="5">
    <location>
        <begin position="314"/>
        <end position="381"/>
    </location>
</feature>
<keyword evidence="5" id="KW-0175">Coiled coil</keyword>
<dbReference type="CDD" id="cd21203">
    <property type="entry name" value="CH_AtKIN14-like"/>
    <property type="match status" value="1"/>
</dbReference>
<proteinExistence type="inferred from homology"/>
<dbReference type="PANTHER" id="PTHR47972:SF28">
    <property type="entry name" value="KINESIN-LIKE PROTEIN KLP-3"/>
    <property type="match status" value="1"/>
</dbReference>
<feature type="region of interest" description="Disordered" evidence="6">
    <location>
        <begin position="756"/>
        <end position="807"/>
    </location>
</feature>
<dbReference type="FunFam" id="1.10.418.10:FF:000067">
    <property type="entry name" value="kinesin-like protein KIN-14F"/>
    <property type="match status" value="1"/>
</dbReference>
<sequence length="1515" mass="169610">MRATAPAAGAHDAGMALRKAEEAASRRCEAARWLRQMEPAAVESLPERPSEEEFCAALRNGLVLCKVLNRVNPGAVPKVVENPVVTVQTFDGPAQSAIQYFENMRNFLVAVSAMNLLMFETSDIEKGGSSMKVVDCILCLKGYHEWKLSGGIGIWRYGGIVKIASSSKRPASHLTRGGGSDQQMLEFVHLLSEVSLEESRVEEAQHSLFQHFVLRVVRAFLLEWGEAEDLPLDDMVIETVLEQACKEFTILLASHRNQVRSLLRKMMKDDNGTLSKLDLVEAISKCLKENNECLFSSSRILRGSPEHLDDGGVLESQQDELEKLKMSFNEMKLQVESTRADWEKDLRRLESYFEAQNHNAYHKLLEENRKLYNQVQDLKGSIRVYCRVKPFPKTQSDQRSTVDHIEENGEIMIANPQKQGKDGRKIFTFNKIFGPNASQSEVFADTQPLIRSVMDGYNVCIFAYGQTGSGKTYTMSGPDVTEEETWGVNYRSLNDLFEISQTRADSITYDVKVQMIEIYNEQVRDLLMADGANRRLEIRNNSHVNGLNIPDANIVPVKCAQDVLDLMKVGQRNRAVGSTALNERSSRSHSVLTVHVQGKEVISGSTLRGCLHLVDLAGSERVDKSEATGERLTEAKHINKSLSALGDVIAALAQKSSHVPYRNSKLTQVLQDALGGQAKTLMFVHVNPETDSFIETMSTLKFAERVATIELGAARANKEAGQVKDLKEEIAKLKLSLDEKEREAAQFKDLANRVTSDMRNARTKSPLTTSMSLKPEAGQESSVDTCTSEIRSSSSGKQRRFRSPLSARELDDKSPVINRELYLSAWKYKTPSPPVRSSLSAERGNFAKTVENSGSIDCTPVSKVELPPKVLSSSSRNTPSSVQTAQSLRKFRDSEENRCKIPSVRQSMTKNRSDSTPKAHNEEQSANRHSGTKVRSEAKNTRDSSEIENEFAGDGPTFHFNRKAKKLPSQATRQSQNIDLRASVREMEPLTEGRQRRNWSKPPHAERTSIPLPDIRRSASLPRGKNPLVHTRAMEEAAARERKRPREGDAAPSAAAGAGAWKAQYVYLPIADALKVLGARVFLFAAVSEIGAAVRSRGTDFTLTLRIADQSRPAGISVTFFADNVALLPCVKSSGDVISLHNVMITMHGEFFVSFNKKFSSFALFEGKVSTECSPYQTSTKYHGTQHDNELLTQMRTWLVYNPPGLKDLELQLRSLKSDTTFNLVCKVLHVYENNGEWIFYVWDGTDTPAAEFQAILDAEAVESSPLHLEGVPLPREVLCTMPCVGTVLRIFTNRYIKEVFHLQKNIYWARFCNITCKQEFGIWKGILGPSSRVRLLSHEDGSVVDRLKMYDNRLTNQVHRQPMASLPEASNIADVEYEAAGYTTLMESLTHEQVTHKFKTLVRVVAAYPCRASELRMLLTGSYCFRLTLEDPTARIHAYVHKDDGAKFLGGFLTAEALIKKMNKLLGIPEEDEEGAPLTRNPPWIWCCVKSYRLDKNNPWGSRRYRIFGTEIRD</sequence>
<keyword evidence="4" id="KW-0547">Nucleotide-binding</keyword>
<dbReference type="InterPro" id="IPR012340">
    <property type="entry name" value="NA-bd_OB-fold"/>
</dbReference>
<dbReference type="Pfam" id="PF00307">
    <property type="entry name" value="CH"/>
    <property type="match status" value="1"/>
</dbReference>
<evidence type="ECO:0000313" key="9">
    <source>
        <dbReference type="EMBL" id="KAG2566799.1"/>
    </source>
</evidence>
<keyword evidence="2" id="KW-0493">Microtubule</keyword>
<evidence type="ECO:0000256" key="2">
    <source>
        <dbReference type="ARBA" id="ARBA00022701"/>
    </source>
</evidence>
<feature type="compositionally biased region" description="Polar residues" evidence="6">
    <location>
        <begin position="871"/>
        <end position="887"/>
    </location>
</feature>
<organism evidence="9 10">
    <name type="scientific">Panicum virgatum</name>
    <name type="common">Blackwell switchgrass</name>
    <dbReference type="NCBI Taxonomy" id="38727"/>
    <lineage>
        <taxon>Eukaryota</taxon>
        <taxon>Viridiplantae</taxon>
        <taxon>Streptophyta</taxon>
        <taxon>Embryophyta</taxon>
        <taxon>Tracheophyta</taxon>
        <taxon>Spermatophyta</taxon>
        <taxon>Magnoliopsida</taxon>
        <taxon>Liliopsida</taxon>
        <taxon>Poales</taxon>
        <taxon>Poaceae</taxon>
        <taxon>PACMAD clade</taxon>
        <taxon>Panicoideae</taxon>
        <taxon>Panicodae</taxon>
        <taxon>Paniceae</taxon>
        <taxon>Panicinae</taxon>
        <taxon>Panicum</taxon>
        <taxon>Panicum sect. Hiantes</taxon>
    </lineage>
</organism>
<dbReference type="InterPro" id="IPR027640">
    <property type="entry name" value="Kinesin-like_fam"/>
</dbReference>
<evidence type="ECO:0000259" key="7">
    <source>
        <dbReference type="PROSITE" id="PS50021"/>
    </source>
</evidence>
<dbReference type="Gene3D" id="1.10.418.10">
    <property type="entry name" value="Calponin-like domain"/>
    <property type="match status" value="1"/>
</dbReference>
<dbReference type="GO" id="GO:0005874">
    <property type="term" value="C:microtubule"/>
    <property type="evidence" value="ECO:0007669"/>
    <property type="project" value="UniProtKB-KW"/>
</dbReference>
<evidence type="ECO:0000313" key="10">
    <source>
        <dbReference type="Proteomes" id="UP000823388"/>
    </source>
</evidence>
<dbReference type="InterPro" id="IPR001752">
    <property type="entry name" value="Kinesin_motor_dom"/>
</dbReference>
<gene>
    <name evidence="9" type="ORF">PVAP13_7NG243400</name>
</gene>
<comment type="similarity">
    <text evidence="1">Belongs to the TRAFAC class myosin-kinesin ATPase superfamily. Kinesin family. KIN-14 subfamily.</text>
</comment>
<dbReference type="GO" id="GO:0005524">
    <property type="term" value="F:ATP binding"/>
    <property type="evidence" value="ECO:0007669"/>
    <property type="project" value="UniProtKB-UniRule"/>
</dbReference>